<evidence type="ECO:0000313" key="2">
    <source>
        <dbReference type="EMBL" id="MXQ98275.1"/>
    </source>
</evidence>
<evidence type="ECO:0000256" key="1">
    <source>
        <dbReference type="SAM" id="MobiDB-lite"/>
    </source>
</evidence>
<feature type="region of interest" description="Disordered" evidence="1">
    <location>
        <begin position="718"/>
        <end position="861"/>
    </location>
</feature>
<organism evidence="2 3">
    <name type="scientific">Bos mutus</name>
    <name type="common">wild yak</name>
    <dbReference type="NCBI Taxonomy" id="72004"/>
    <lineage>
        <taxon>Eukaryota</taxon>
        <taxon>Metazoa</taxon>
        <taxon>Chordata</taxon>
        <taxon>Craniata</taxon>
        <taxon>Vertebrata</taxon>
        <taxon>Euteleostomi</taxon>
        <taxon>Mammalia</taxon>
        <taxon>Eutheria</taxon>
        <taxon>Laurasiatheria</taxon>
        <taxon>Artiodactyla</taxon>
        <taxon>Ruminantia</taxon>
        <taxon>Pecora</taxon>
        <taxon>Bovidae</taxon>
        <taxon>Bovinae</taxon>
        <taxon>Bos</taxon>
    </lineage>
</organism>
<accession>A0A6B0S9S5</accession>
<protein>
    <submittedName>
        <fullName evidence="2">Uncharacterized protein</fullName>
    </submittedName>
</protein>
<feature type="compositionally biased region" description="Basic and acidic residues" evidence="1">
    <location>
        <begin position="625"/>
        <end position="638"/>
    </location>
</feature>
<evidence type="ECO:0000313" key="3">
    <source>
        <dbReference type="Proteomes" id="UP000322234"/>
    </source>
</evidence>
<proteinExistence type="predicted"/>
<dbReference type="EMBL" id="VBQZ03000228">
    <property type="protein sequence ID" value="MXQ98275.1"/>
    <property type="molecule type" value="Genomic_DNA"/>
</dbReference>
<sequence length="1215" mass="131576">MREPAGTEARFFSLLLGNPEWLPVLSHQARLGERPWDRAAWGVAAGLRWLPGGDRGLRVHFLSLHTCVWTATEPGKSYGDITDGEQGHDATEATLQGDQQWPALQTKGRSCALCSAQPAPEPPSPACGAREARVSFPERQPRPHHGWHNLNRVTTMSPRAALPAAPARSLPASGCERGELPGELGAQATPQGSERFVPEGSRSSRTGVELRTRPVEGLVDFLAAGPPDPGRGQQREAVCSPLTAGDGEATAFRAPSLGQTLSEPSEQRLAARFGKEQANLDSDARTERVEEVQEKDLEIREDVSGIPSPETPFTLLTRQVDTADASLPERSPGKADQCPAHNGHGKTLAQEQQVSSKEFPKGFGESTIILKVTRPFFIHMAKHEPREMEHAAAVTAAVPRDSWEAVRVGDLAQRLRSIYERLEELRPRGASILASLETKVESRPPGAAVRSRLSGLAGPKVPAHVQCLPAGPSQSEQVEVGGVVPTLAVDGFSAYTFHVWLTGPLTSFLIKKKTSLSQQTCSGAFTRVAGVLMAPASNTAVRIMSSRQAQVTAAPSPRERAAQSCVHSIPTDRSVSADDPTTDLLYRFEPGSLEPKKFLQPSVTAGTPDPVHTRCPRQRRLASQRPEREQRGLSEFKVHKMQPTIDPSRLGSTSEPVGPVGPEPGLDFRTCGSSGARSCCGVRGDCSSAETMLTQGTFAVTDGHGKALYLSKEDWGLTASGAPQTEDRTPQLPNRQKEAGSPSSPHSSPLRSVCSVPDPRGSRGSKSFRASRSTQQTANPVPISERGLEETNGRKNKHSADDLRRQQCVPPPAILELATRPPPAQESTAKARNMKGLSSRDPGLRTPLKAGLGPKAGSEHRAQQTAGAGVYMRVENSEFMNLVRGKTRLKYVSLVGNEIGIKANSWKTAHSDEFAREEILLECGKEMSLSMLNPDPPALTSPRHRSVCCVEKWKWKGECAGGEGPICGPPYSHSIRSPILTRQLRVLVCLPAAPAFSGFLTIFLYTMKVQFSENQKPQDIINPCESIMNCLCKRDKLNSQKPGKDVQERRAAPRLRGAASVLVDLKLLIHIVSCHTMAGRSSVRQRKRISTSDQASILTYCWCSTQNRARGTEAMQSVHRVAGSSEGWIKVQRELIPAGGQLTLGPEGSSCCLQRAELPAGGGRGLGRAPPVHVHYPREDSLVHNVGETYQRQDEKTAFREFKISNRLCGKQGVS</sequence>
<comment type="caution">
    <text evidence="2">The sequence shown here is derived from an EMBL/GenBank/DDBJ whole genome shotgun (WGS) entry which is preliminary data.</text>
</comment>
<dbReference type="Proteomes" id="UP000322234">
    <property type="component" value="Unassembled WGS sequence"/>
</dbReference>
<keyword evidence="3" id="KW-1185">Reference proteome</keyword>
<feature type="compositionally biased region" description="Low complexity" evidence="1">
    <location>
        <begin position="741"/>
        <end position="755"/>
    </location>
</feature>
<feature type="compositionally biased region" description="Polar residues" evidence="1">
    <location>
        <begin position="764"/>
        <end position="779"/>
    </location>
</feature>
<gene>
    <name evidence="2" type="ORF">E5288_WYG020306</name>
</gene>
<feature type="region of interest" description="Disordered" evidence="1">
    <location>
        <begin position="164"/>
        <end position="212"/>
    </location>
</feature>
<feature type="compositionally biased region" description="Basic and acidic residues" evidence="1">
    <location>
        <begin position="786"/>
        <end position="805"/>
    </location>
</feature>
<feature type="compositionally biased region" description="Low complexity" evidence="1">
    <location>
        <begin position="655"/>
        <end position="665"/>
    </location>
</feature>
<dbReference type="AlphaFoldDB" id="A0A6B0S9S5"/>
<name>A0A6B0S9S5_9CETA</name>
<reference evidence="2" key="1">
    <citation type="submission" date="2019-10" db="EMBL/GenBank/DDBJ databases">
        <title>The sequence and de novo assembly of the wild yak genome.</title>
        <authorList>
            <person name="Liu Y."/>
        </authorList>
    </citation>
    <scope>NUCLEOTIDE SEQUENCE [LARGE SCALE GENOMIC DNA]</scope>
    <source>
        <strain evidence="2">WY2019</strain>
    </source>
</reference>
<feature type="compositionally biased region" description="Low complexity" evidence="1">
    <location>
        <begin position="164"/>
        <end position="173"/>
    </location>
</feature>
<feature type="region of interest" description="Disordered" evidence="1">
    <location>
        <begin position="596"/>
        <end position="666"/>
    </location>
</feature>
<feature type="region of interest" description="Disordered" evidence="1">
    <location>
        <begin position="549"/>
        <end position="578"/>
    </location>
</feature>